<feature type="region of interest" description="Disordered" evidence="1">
    <location>
        <begin position="150"/>
        <end position="193"/>
    </location>
</feature>
<keyword evidence="3" id="KW-1185">Reference proteome</keyword>
<proteinExistence type="predicted"/>
<accession>A0A7K4EKD0</accession>
<evidence type="ECO:0000313" key="2">
    <source>
        <dbReference type="EMBL" id="NNJ18094.1"/>
    </source>
</evidence>
<organism evidence="2 3">
    <name type="scientific">Pseudomonas bharatica CSV86</name>
    <dbReference type="NCBI Taxonomy" id="1005395"/>
    <lineage>
        <taxon>Bacteria</taxon>
        <taxon>Pseudomonadati</taxon>
        <taxon>Pseudomonadota</taxon>
        <taxon>Gammaproteobacteria</taxon>
        <taxon>Pseudomonadales</taxon>
        <taxon>Pseudomonadaceae</taxon>
        <taxon>Pseudomonas</taxon>
        <taxon>Pseudomonas bharatica</taxon>
    </lineage>
</organism>
<dbReference type="NCBIfam" id="TIGR03696">
    <property type="entry name" value="Rhs_assc_core"/>
    <property type="match status" value="1"/>
</dbReference>
<dbReference type="InterPro" id="IPR022385">
    <property type="entry name" value="Rhs_assc_core"/>
</dbReference>
<dbReference type="AlphaFoldDB" id="A0A7K4EKD0"/>
<comment type="caution">
    <text evidence="2">The sequence shown here is derived from an EMBL/GenBank/DDBJ whole genome shotgun (WGS) entry which is preliminary data.</text>
</comment>
<evidence type="ECO:0000313" key="3">
    <source>
        <dbReference type="Proteomes" id="UP000010448"/>
    </source>
</evidence>
<reference evidence="2 3" key="1">
    <citation type="journal article" date="2013" name="Genome Announc.">
        <title>Genome Sequence of Naphthalene-Degrading Soil Bacterium Pseudomonas putida CSV86.</title>
        <authorList>
            <person name="Phale P.S."/>
            <person name="Paliwal V."/>
            <person name="Raju S.C."/>
            <person name="Modak A."/>
            <person name="Purohit H.J."/>
        </authorList>
    </citation>
    <scope>NUCLEOTIDE SEQUENCE [LARGE SCALE GENOMIC DNA]</scope>
    <source>
        <strain evidence="2 3">CSV86</strain>
    </source>
</reference>
<dbReference type="SUPFAM" id="SSF56399">
    <property type="entry name" value="ADP-ribosylation"/>
    <property type="match status" value="1"/>
</dbReference>
<dbReference type="Gene3D" id="2.180.10.10">
    <property type="entry name" value="RHS repeat-associated core"/>
    <property type="match status" value="1"/>
</dbReference>
<protein>
    <submittedName>
        <fullName evidence="2">RHS repeat-associated core domain-containing protein</fullName>
    </submittedName>
</protein>
<dbReference type="Proteomes" id="UP000010448">
    <property type="component" value="Unassembled WGS sequence"/>
</dbReference>
<dbReference type="EMBL" id="AMWJ02000002">
    <property type="protein sequence ID" value="NNJ18094.1"/>
    <property type="molecule type" value="Genomic_DNA"/>
</dbReference>
<evidence type="ECO:0000256" key="1">
    <source>
        <dbReference type="SAM" id="MobiDB-lite"/>
    </source>
</evidence>
<feature type="compositionally biased region" description="Polar residues" evidence="1">
    <location>
        <begin position="167"/>
        <end position="182"/>
    </location>
</feature>
<gene>
    <name evidence="2" type="ORF">CSV86_024415</name>
</gene>
<name>A0A7K4EKD0_9PSED</name>
<sequence length="300" mass="33246">MDAATLLYAWAILHFRQWTMTIQGQSIMHTPKTVLGFNGELFEPTTGHYVLGNGYRAYSPLLMIFIQPDSWSPFGAGGLNAYAYCKGDPVNAADPTGHMPFPNSRPWNFRWIQPPPSPNHSRPGSPFTARQEFPLLDNFPEQPVMAPAAVVGSSPTGLAPAPASPLRPTSPSRQPYPSSSALPTPAGSAGRPWVVPRSYRNKINYRSLQKEIGSKILSHDAAGIIDLSKKPLSRIPVLREVRWRLLRSPGERRAGIGERKRAPKLLRGDLLRLEDQARVEGSIEKAEFYANLRDGFFPLQ</sequence>